<evidence type="ECO:0000256" key="2">
    <source>
        <dbReference type="SAM" id="SignalP"/>
    </source>
</evidence>
<evidence type="ECO:0000313" key="3">
    <source>
        <dbReference type="EMBL" id="CAB9515016.1"/>
    </source>
</evidence>
<feature type="compositionally biased region" description="Polar residues" evidence="1">
    <location>
        <begin position="173"/>
        <end position="182"/>
    </location>
</feature>
<evidence type="ECO:0000256" key="1">
    <source>
        <dbReference type="SAM" id="MobiDB-lite"/>
    </source>
</evidence>
<feature type="compositionally biased region" description="Low complexity" evidence="1">
    <location>
        <begin position="57"/>
        <end position="79"/>
    </location>
</feature>
<protein>
    <submittedName>
        <fullName evidence="3">Uncharacterized protein</fullName>
    </submittedName>
</protein>
<dbReference type="Proteomes" id="UP001153069">
    <property type="component" value="Unassembled WGS sequence"/>
</dbReference>
<evidence type="ECO:0000313" key="4">
    <source>
        <dbReference type="Proteomes" id="UP001153069"/>
    </source>
</evidence>
<gene>
    <name evidence="3" type="ORF">SEMRO_690_G187620.1</name>
</gene>
<dbReference type="AlphaFoldDB" id="A0A9N8E5C9"/>
<organism evidence="3 4">
    <name type="scientific">Seminavis robusta</name>
    <dbReference type="NCBI Taxonomy" id="568900"/>
    <lineage>
        <taxon>Eukaryota</taxon>
        <taxon>Sar</taxon>
        <taxon>Stramenopiles</taxon>
        <taxon>Ochrophyta</taxon>
        <taxon>Bacillariophyta</taxon>
        <taxon>Bacillariophyceae</taxon>
        <taxon>Bacillariophycidae</taxon>
        <taxon>Naviculales</taxon>
        <taxon>Naviculaceae</taxon>
        <taxon>Seminavis</taxon>
    </lineage>
</organism>
<feature type="region of interest" description="Disordered" evidence="1">
    <location>
        <begin position="46"/>
        <end position="250"/>
    </location>
</feature>
<feature type="chain" id="PRO_5040340390" evidence="2">
    <location>
        <begin position="21"/>
        <end position="250"/>
    </location>
</feature>
<feature type="signal peptide" evidence="2">
    <location>
        <begin position="1"/>
        <end position="20"/>
    </location>
</feature>
<feature type="compositionally biased region" description="Low complexity" evidence="1">
    <location>
        <begin position="198"/>
        <end position="221"/>
    </location>
</feature>
<proteinExistence type="predicted"/>
<feature type="compositionally biased region" description="Polar residues" evidence="1">
    <location>
        <begin position="24"/>
        <end position="37"/>
    </location>
</feature>
<name>A0A9N8E5C9_9STRA</name>
<feature type="region of interest" description="Disordered" evidence="1">
    <location>
        <begin position="22"/>
        <end position="41"/>
    </location>
</feature>
<reference evidence="3" key="1">
    <citation type="submission" date="2020-06" db="EMBL/GenBank/DDBJ databases">
        <authorList>
            <consortium name="Plant Systems Biology data submission"/>
        </authorList>
    </citation>
    <scope>NUCLEOTIDE SEQUENCE</scope>
    <source>
        <strain evidence="3">D6</strain>
    </source>
</reference>
<feature type="compositionally biased region" description="Low complexity" evidence="1">
    <location>
        <begin position="92"/>
        <end position="114"/>
    </location>
</feature>
<keyword evidence="4" id="KW-1185">Reference proteome</keyword>
<dbReference type="EMBL" id="CAICTM010000689">
    <property type="protein sequence ID" value="CAB9515016.1"/>
    <property type="molecule type" value="Genomic_DNA"/>
</dbReference>
<sequence>MKFSAVALALCVGLAVPVSALSGPKTSWAPTKSQIGQKSAGGSGFGSYLDNVAGTEPAAPTQSAPPAAAAAAPASGSGPKTSWAPTKSQIEPGAPTQSAPPAGAAAAPASGSGPKTSWAPTKSQIGQKPAAGSGFGSYLDNVAGAAPAAPSQSASPAAAAAPPASGSGPKTSWAPTKSQIGQKSAGGSGFGSYLDNVAGGAPATSAEPEAPAATAPPTAASYLDQVGGGGAAFTSGPKKSFAPTNASWKQ</sequence>
<accession>A0A9N8E5C9</accession>
<keyword evidence="2" id="KW-0732">Signal</keyword>
<comment type="caution">
    <text evidence="3">The sequence shown here is derived from an EMBL/GenBank/DDBJ whole genome shotgun (WGS) entry which is preliminary data.</text>
</comment>
<feature type="compositionally biased region" description="Low complexity" evidence="1">
    <location>
        <begin position="143"/>
        <end position="169"/>
    </location>
</feature>